<comment type="caution">
    <text evidence="1">The sequence shown here is derived from an EMBL/GenBank/DDBJ whole genome shotgun (WGS) entry which is preliminary data.</text>
</comment>
<dbReference type="InterPro" id="IPR008928">
    <property type="entry name" value="6-hairpin_glycosidase_sf"/>
</dbReference>
<dbReference type="SUPFAM" id="SSF48208">
    <property type="entry name" value="Six-hairpin glycosidases"/>
    <property type="match status" value="1"/>
</dbReference>
<evidence type="ECO:0000313" key="1">
    <source>
        <dbReference type="EMBL" id="KAL0071999.1"/>
    </source>
</evidence>
<proteinExistence type="predicted"/>
<keyword evidence="2" id="KW-1185">Reference proteome</keyword>
<organism evidence="1 2">
    <name type="scientific">Marasmius tenuissimus</name>
    <dbReference type="NCBI Taxonomy" id="585030"/>
    <lineage>
        <taxon>Eukaryota</taxon>
        <taxon>Fungi</taxon>
        <taxon>Dikarya</taxon>
        <taxon>Basidiomycota</taxon>
        <taxon>Agaricomycotina</taxon>
        <taxon>Agaricomycetes</taxon>
        <taxon>Agaricomycetidae</taxon>
        <taxon>Agaricales</taxon>
        <taxon>Marasmiineae</taxon>
        <taxon>Marasmiaceae</taxon>
        <taxon>Marasmius</taxon>
    </lineage>
</organism>
<evidence type="ECO:0000313" key="2">
    <source>
        <dbReference type="Proteomes" id="UP001437256"/>
    </source>
</evidence>
<protein>
    <submittedName>
        <fullName evidence="1">Uncharacterized protein</fullName>
    </submittedName>
</protein>
<gene>
    <name evidence="1" type="ORF">AAF712_000922</name>
</gene>
<sequence>MLAQATGNQSYIRRGQDSEQFYFNHLRNPRGDMLDGIDIDTCGQSDGTYPANAGLMTEGMAMLLPVLKGDDNGQTKVSQDLMELINKTVSNPQWHSADGILIADNKQQANAELIGQYVVRGLAATYYRNSTQSSLRTYLREYLGVQYNAVLSNARGQGSNSNLYRPSWIDPPSAPKFALDSQTNALSVLLAGIALRNDSGILPDVPSGGGESGPPQTRPKVGVIVGGVLGGVAGWRYLRLLCYMARSTEKKTKTSTRYDRGTLPK</sequence>
<accession>A0ABR3AEY6</accession>
<dbReference type="Proteomes" id="UP001437256">
    <property type="component" value="Unassembled WGS sequence"/>
</dbReference>
<dbReference type="EMBL" id="JBBXMP010000002">
    <property type="protein sequence ID" value="KAL0071999.1"/>
    <property type="molecule type" value="Genomic_DNA"/>
</dbReference>
<name>A0ABR3AEY6_9AGAR</name>
<reference evidence="1 2" key="1">
    <citation type="submission" date="2024-05" db="EMBL/GenBank/DDBJ databases">
        <title>A draft genome resource for the thread blight pathogen Marasmius tenuissimus strain MS-2.</title>
        <authorList>
            <person name="Yulfo-Soto G.E."/>
            <person name="Baruah I.K."/>
            <person name="Amoako-Attah I."/>
            <person name="Bukari Y."/>
            <person name="Meinhardt L.W."/>
            <person name="Bailey B.A."/>
            <person name="Cohen S.P."/>
        </authorList>
    </citation>
    <scope>NUCLEOTIDE SEQUENCE [LARGE SCALE GENOMIC DNA]</scope>
    <source>
        <strain evidence="1 2">MS-2</strain>
    </source>
</reference>
<dbReference type="Gene3D" id="1.50.10.20">
    <property type="match status" value="1"/>
</dbReference>